<organism evidence="2 3">
    <name type="scientific">Alkalibacillus salilacus</name>
    <dbReference type="NCBI Taxonomy" id="284582"/>
    <lineage>
        <taxon>Bacteria</taxon>
        <taxon>Bacillati</taxon>
        <taxon>Bacillota</taxon>
        <taxon>Bacilli</taxon>
        <taxon>Bacillales</taxon>
        <taxon>Bacillaceae</taxon>
        <taxon>Alkalibacillus</taxon>
    </lineage>
</organism>
<dbReference type="Pfam" id="PF17989">
    <property type="entry name" value="ALP_N"/>
    <property type="match status" value="1"/>
</dbReference>
<dbReference type="RefSeq" id="WP_306978218.1">
    <property type="nucleotide sequence ID" value="NZ_JAUSTQ010000017.1"/>
</dbReference>
<evidence type="ECO:0000259" key="1">
    <source>
        <dbReference type="Pfam" id="PF17989"/>
    </source>
</evidence>
<evidence type="ECO:0000313" key="3">
    <source>
        <dbReference type="Proteomes" id="UP001224359"/>
    </source>
</evidence>
<feature type="domain" description="Actin-like protein N-terminal" evidence="1">
    <location>
        <begin position="8"/>
        <end position="160"/>
    </location>
</feature>
<gene>
    <name evidence="2" type="ORF">J2S77_002753</name>
</gene>
<keyword evidence="3" id="KW-1185">Reference proteome</keyword>
<sequence>MKPNALIGVDSGKYATKGILEVNGTQYVTSFRTKIQAIDGMGIDLQPGSFHVKHNGQEYLIGNMVSESMMDSNLNKHLNIHRIAIYTAVIALFQKANLNPDDFDIHLAANVPVNMYKDKNSKESYQSYIKQKSYPVSIRVNDIPQMFSIKSVTVAFEGVGMIYNNPEQFTNASSTIIDIGGLNTNYCSFSGLQPDFNSMIVNQLGINHLKSDIESELKRKYNLNVSANDLEQIIKEGFLIHFGEVQQESSDLIKQFKQNHLDKIISYAQINGYTFNNTTIYFIGGGSNLLKGEIQDRFANAYVVENPQFANLQSFISILKVKTGHDKQVS</sequence>
<protein>
    <submittedName>
        <fullName evidence="2">Plasmid segregation protein ParM</fullName>
    </submittedName>
</protein>
<dbReference type="InterPro" id="IPR040607">
    <property type="entry name" value="ALP_N"/>
</dbReference>
<accession>A0ABT9VIG1</accession>
<dbReference type="EMBL" id="JAUSTQ010000017">
    <property type="protein sequence ID" value="MDQ0160746.1"/>
    <property type="molecule type" value="Genomic_DNA"/>
</dbReference>
<dbReference type="SUPFAM" id="SSF53067">
    <property type="entry name" value="Actin-like ATPase domain"/>
    <property type="match status" value="2"/>
</dbReference>
<proteinExistence type="predicted"/>
<dbReference type="Proteomes" id="UP001224359">
    <property type="component" value="Unassembled WGS sequence"/>
</dbReference>
<dbReference type="InterPro" id="IPR043129">
    <property type="entry name" value="ATPase_NBD"/>
</dbReference>
<dbReference type="Gene3D" id="3.30.420.40">
    <property type="match status" value="2"/>
</dbReference>
<dbReference type="CDD" id="cd24026">
    <property type="entry name" value="ASKHA_NBD_ParM_Alp12-like"/>
    <property type="match status" value="1"/>
</dbReference>
<evidence type="ECO:0000313" key="2">
    <source>
        <dbReference type="EMBL" id="MDQ0160746.1"/>
    </source>
</evidence>
<name>A0ABT9VIG1_9BACI</name>
<reference evidence="2 3" key="1">
    <citation type="submission" date="2023-07" db="EMBL/GenBank/DDBJ databases">
        <title>Genomic Encyclopedia of Type Strains, Phase IV (KMG-IV): sequencing the most valuable type-strain genomes for metagenomic binning, comparative biology and taxonomic classification.</title>
        <authorList>
            <person name="Goeker M."/>
        </authorList>
    </citation>
    <scope>NUCLEOTIDE SEQUENCE [LARGE SCALE GENOMIC DNA]</scope>
    <source>
        <strain evidence="2 3">DSM 16460</strain>
    </source>
</reference>
<comment type="caution">
    <text evidence="2">The sequence shown here is derived from an EMBL/GenBank/DDBJ whole genome shotgun (WGS) entry which is preliminary data.</text>
</comment>